<keyword evidence="2" id="KW-1133">Transmembrane helix</keyword>
<evidence type="ECO:0000256" key="1">
    <source>
        <dbReference type="SAM" id="MobiDB-lite"/>
    </source>
</evidence>
<evidence type="ECO:0000256" key="2">
    <source>
        <dbReference type="SAM" id="Phobius"/>
    </source>
</evidence>
<protein>
    <submittedName>
        <fullName evidence="3">Putative toxoplasma gondii family A protein</fullName>
    </submittedName>
</protein>
<feature type="region of interest" description="Disordered" evidence="1">
    <location>
        <begin position="187"/>
        <end position="230"/>
    </location>
</feature>
<feature type="compositionally biased region" description="Polar residues" evidence="1">
    <location>
        <begin position="211"/>
        <end position="230"/>
    </location>
</feature>
<feature type="transmembrane region" description="Helical" evidence="2">
    <location>
        <begin position="6"/>
        <end position="26"/>
    </location>
</feature>
<dbReference type="VEuPathDB" id="ToxoDB:TGDOM2_229240"/>
<dbReference type="AlphaFoldDB" id="A0A086K7W7"/>
<reference evidence="3 4" key="1">
    <citation type="submission" date="2014-02" db="EMBL/GenBank/DDBJ databases">
        <authorList>
            <person name="Sibley D."/>
            <person name="Venepally P."/>
            <person name="Karamycheva S."/>
            <person name="Hadjithomas M."/>
            <person name="Khan A."/>
            <person name="Brunk B."/>
            <person name="Roos D."/>
            <person name="Caler E."/>
            <person name="Lorenzi H."/>
        </authorList>
    </citation>
    <scope>NUCLEOTIDE SEQUENCE [LARGE SCALE GENOMIC DNA]</scope>
    <source>
        <strain evidence="3 4">GAB2-2007-GAL-DOM2</strain>
    </source>
</reference>
<keyword evidence="2" id="KW-0472">Membrane</keyword>
<dbReference type="Proteomes" id="UP000028837">
    <property type="component" value="Unassembled WGS sequence"/>
</dbReference>
<comment type="caution">
    <text evidence="3">The sequence shown here is derived from an EMBL/GenBank/DDBJ whole genome shotgun (WGS) entry which is preliminary data.</text>
</comment>
<keyword evidence="2" id="KW-0812">Transmembrane</keyword>
<name>A0A086K7W7_TOXGO</name>
<evidence type="ECO:0000313" key="4">
    <source>
        <dbReference type="Proteomes" id="UP000028837"/>
    </source>
</evidence>
<accession>A0A086K7W7</accession>
<dbReference type="EMBL" id="AHZU02000765">
    <property type="protein sequence ID" value="KFG40485.1"/>
    <property type="molecule type" value="Genomic_DNA"/>
</dbReference>
<gene>
    <name evidence="3" type="ORF">TGDOM2_229240</name>
</gene>
<evidence type="ECO:0000313" key="3">
    <source>
        <dbReference type="EMBL" id="KFG40485.1"/>
    </source>
</evidence>
<proteinExistence type="predicted"/>
<organism evidence="3 4">
    <name type="scientific">Toxoplasma gondii GAB2-2007-GAL-DOM2</name>
    <dbReference type="NCBI Taxonomy" id="1130820"/>
    <lineage>
        <taxon>Eukaryota</taxon>
        <taxon>Sar</taxon>
        <taxon>Alveolata</taxon>
        <taxon>Apicomplexa</taxon>
        <taxon>Conoidasida</taxon>
        <taxon>Coccidia</taxon>
        <taxon>Eucoccidiorida</taxon>
        <taxon>Eimeriorina</taxon>
        <taxon>Sarcocystidae</taxon>
        <taxon>Toxoplasma</taxon>
    </lineage>
</organism>
<sequence length="270" mass="29554">MASPQLAPLGMAPFLLLIVVAVLGNLTCEANSAFQRDTEGGSTANAHFTVTIPQVGIAEDERHEVFLEATKKLKIIDKTRKAIIDPASFAEEAYSYSADTKKCNVTKKVPYSTMYPKVPAGYTYWSSQVARVRSVLDSTYTFTSPAAEHVEDRVSFCIILKVPEGNGTSVRSRTGLASFNKQMQSRKESSQVYEAENRSSVSSLLRKGRPSNDTQKQLQQASQNRKNLSTQIEMEDSLKTITVVVHSGSSARAVLSGTLMVVLGTAWLIH</sequence>
<dbReference type="OrthoDB" id="329645at2759"/>